<keyword evidence="5 10" id="KW-0547">Nucleotide-binding</keyword>
<evidence type="ECO:0000256" key="8">
    <source>
        <dbReference type="ARBA" id="ARBA00023157"/>
    </source>
</evidence>
<evidence type="ECO:0000259" key="11">
    <source>
        <dbReference type="Pfam" id="PF20258"/>
    </source>
</evidence>
<dbReference type="EC" id="2.8.1.13" evidence="10"/>
<feature type="binding site" evidence="10">
    <location>
        <position position="37"/>
    </location>
    <ligand>
        <name>ATP</name>
        <dbReference type="ChEBI" id="CHEBI:30616"/>
    </ligand>
</feature>
<feature type="site" description="Interaction with tRNA" evidence="10">
    <location>
        <position position="339"/>
    </location>
</feature>
<dbReference type="Gene3D" id="2.40.30.10">
    <property type="entry name" value="Translation factors"/>
    <property type="match status" value="1"/>
</dbReference>
<dbReference type="SUPFAM" id="SSF52402">
    <property type="entry name" value="Adenine nucleotide alpha hydrolases-like"/>
    <property type="match status" value="1"/>
</dbReference>
<dbReference type="GO" id="GO:0000049">
    <property type="term" value="F:tRNA binding"/>
    <property type="evidence" value="ECO:0007669"/>
    <property type="project" value="UniProtKB-KW"/>
</dbReference>
<dbReference type="NCBIfam" id="TIGR00420">
    <property type="entry name" value="trmU"/>
    <property type="match status" value="1"/>
</dbReference>
<dbReference type="Pfam" id="PF20259">
    <property type="entry name" value="tRNA_Me_trans_M"/>
    <property type="match status" value="1"/>
</dbReference>
<comment type="catalytic activity">
    <reaction evidence="9 10">
        <text>S-sulfanyl-L-cysteinyl-[protein] + uridine(34) in tRNA + AH2 + ATP = 2-thiouridine(34) in tRNA + L-cysteinyl-[protein] + A + AMP + diphosphate + H(+)</text>
        <dbReference type="Rhea" id="RHEA:47032"/>
        <dbReference type="Rhea" id="RHEA-COMP:10131"/>
        <dbReference type="Rhea" id="RHEA-COMP:11726"/>
        <dbReference type="Rhea" id="RHEA-COMP:11727"/>
        <dbReference type="Rhea" id="RHEA-COMP:11728"/>
        <dbReference type="ChEBI" id="CHEBI:13193"/>
        <dbReference type="ChEBI" id="CHEBI:15378"/>
        <dbReference type="ChEBI" id="CHEBI:17499"/>
        <dbReference type="ChEBI" id="CHEBI:29950"/>
        <dbReference type="ChEBI" id="CHEBI:30616"/>
        <dbReference type="ChEBI" id="CHEBI:33019"/>
        <dbReference type="ChEBI" id="CHEBI:61963"/>
        <dbReference type="ChEBI" id="CHEBI:65315"/>
        <dbReference type="ChEBI" id="CHEBI:87170"/>
        <dbReference type="ChEBI" id="CHEBI:456215"/>
        <dbReference type="EC" id="2.8.1.13"/>
    </reaction>
</comment>
<sequence>MSQQKKKVLVGLSGGVDSAVSAALLLEQGYEVIGAFMKNWSATTKCHGEEQECGWRTERRDAMRVAAHLGIPFVTFDFEEAYRTQVIDTMFAEFQKGRTPNPDILCNKIVKFDLFLKEADKLGCDFIATGHYARVDYQNNRTRILVGKDEHKDQSYFLWAIPPSSLDRVLFPVGGMKKPQVRKKAKALGLPVHDKKDSVGICFVGEVDFMSFLRERIPEDPGEIITTEGKVVGTHPGVAFFTIGQRKGLNAPGGPYYVIAKDQVTKRLVVSSQFHPTLYHKNLVADQLNWFHRPSIFPHACVARVRYRQAPEACVIEKIEEDNVFVVFKKDQRAVTPGQSIVFYDGEEMIGGGVILE</sequence>
<dbReference type="GO" id="GO:0103016">
    <property type="term" value="F:tRNA-uridine 2-sulfurtransferase activity"/>
    <property type="evidence" value="ECO:0007669"/>
    <property type="project" value="UniProtKB-EC"/>
</dbReference>
<accession>A0A0G1PMZ9</accession>
<dbReference type="GO" id="GO:0005737">
    <property type="term" value="C:cytoplasm"/>
    <property type="evidence" value="ECO:0007669"/>
    <property type="project" value="UniProtKB-SubCell"/>
</dbReference>
<comment type="caution">
    <text evidence="13">The sequence shown here is derived from an EMBL/GenBank/DDBJ whole genome shotgun (WGS) entry which is preliminary data.</text>
</comment>
<keyword evidence="6 10" id="KW-0067">ATP-binding</keyword>
<evidence type="ECO:0000256" key="7">
    <source>
        <dbReference type="ARBA" id="ARBA00022884"/>
    </source>
</evidence>
<evidence type="ECO:0000256" key="6">
    <source>
        <dbReference type="ARBA" id="ARBA00022840"/>
    </source>
</evidence>
<dbReference type="HAMAP" id="MF_00144">
    <property type="entry name" value="tRNA_thiouridyl_MnmA"/>
    <property type="match status" value="1"/>
</dbReference>
<feature type="binding site" evidence="10">
    <location>
        <begin position="11"/>
        <end position="18"/>
    </location>
    <ligand>
        <name>ATP</name>
        <dbReference type="ChEBI" id="CHEBI:30616"/>
    </ligand>
</feature>
<evidence type="ECO:0000256" key="3">
    <source>
        <dbReference type="ARBA" id="ARBA00022679"/>
    </source>
</evidence>
<feature type="active site" description="Nucleophile" evidence="10">
    <location>
        <position position="106"/>
    </location>
</feature>
<dbReference type="GO" id="GO:0005524">
    <property type="term" value="F:ATP binding"/>
    <property type="evidence" value="ECO:0007669"/>
    <property type="project" value="UniProtKB-KW"/>
</dbReference>
<dbReference type="AlphaFoldDB" id="A0A0G1PMZ9"/>
<dbReference type="InterPro" id="IPR004506">
    <property type="entry name" value="MnmA-like"/>
</dbReference>
<feature type="region of interest" description="Interaction with tRNA" evidence="10">
    <location>
        <begin position="152"/>
        <end position="154"/>
    </location>
</feature>
<feature type="active site" description="Cysteine persulfide intermediate" evidence="10">
    <location>
        <position position="202"/>
    </location>
</feature>
<name>A0A0G1PMZ9_9BACT</name>
<dbReference type="Gene3D" id="3.40.50.620">
    <property type="entry name" value="HUPs"/>
    <property type="match status" value="1"/>
</dbReference>
<comment type="similarity">
    <text evidence="10">Belongs to the MnmA/TRMU family.</text>
</comment>
<dbReference type="PATRIC" id="fig|1619001.3.peg.296"/>
<dbReference type="NCBIfam" id="NF001138">
    <property type="entry name" value="PRK00143.1"/>
    <property type="match status" value="1"/>
</dbReference>
<keyword evidence="3 10" id="KW-0808">Transferase</keyword>
<dbReference type="Pfam" id="PF03054">
    <property type="entry name" value="tRNA_Me_trans"/>
    <property type="match status" value="1"/>
</dbReference>
<dbReference type="InterPro" id="IPR023382">
    <property type="entry name" value="MnmA-like_central_sf"/>
</dbReference>
<evidence type="ECO:0000313" key="14">
    <source>
        <dbReference type="Proteomes" id="UP000034705"/>
    </source>
</evidence>
<comment type="caution">
    <text evidence="10">Lacks conserved residue(s) required for the propagation of feature annotation.</text>
</comment>
<proteinExistence type="inferred from homology"/>
<dbReference type="CDD" id="cd01998">
    <property type="entry name" value="MnmA_TRMU-like"/>
    <property type="match status" value="1"/>
</dbReference>
<comment type="subcellular location">
    <subcellularLocation>
        <location evidence="10">Cytoplasm</location>
    </subcellularLocation>
</comment>
<dbReference type="InterPro" id="IPR046884">
    <property type="entry name" value="MnmA-like_central"/>
</dbReference>
<comment type="function">
    <text evidence="10">Catalyzes the 2-thiolation of uridine at the wobble position (U34) of tRNA, leading to the formation of s(2)U34.</text>
</comment>
<feature type="binding site" evidence="10">
    <location>
        <position position="130"/>
    </location>
    <ligand>
        <name>ATP</name>
        <dbReference type="ChEBI" id="CHEBI:30616"/>
    </ligand>
</feature>
<protein>
    <recommendedName>
        <fullName evidence="10">tRNA-specific 2-thiouridylase MnmA</fullName>
        <ecNumber evidence="10">2.8.1.13</ecNumber>
    </recommendedName>
</protein>
<dbReference type="Pfam" id="PF20258">
    <property type="entry name" value="tRNA_Me_trans_C"/>
    <property type="match status" value="1"/>
</dbReference>
<evidence type="ECO:0000313" key="13">
    <source>
        <dbReference type="EMBL" id="KKU34077.1"/>
    </source>
</evidence>
<keyword evidence="4 10" id="KW-0819">tRNA processing</keyword>
<dbReference type="PANTHER" id="PTHR11933:SF5">
    <property type="entry name" value="MITOCHONDRIAL TRNA-SPECIFIC 2-THIOURIDYLASE 1"/>
    <property type="match status" value="1"/>
</dbReference>
<keyword evidence="1 10" id="KW-0963">Cytoplasm</keyword>
<keyword evidence="8" id="KW-1015">Disulfide bond</keyword>
<feature type="site" description="Interaction with tRNA" evidence="10">
    <location>
        <position position="131"/>
    </location>
</feature>
<evidence type="ECO:0000256" key="2">
    <source>
        <dbReference type="ARBA" id="ARBA00022555"/>
    </source>
</evidence>
<organism evidence="13 14">
    <name type="scientific">Candidatus Uhrbacteria bacterium GW2011_GWF2_46_218</name>
    <dbReference type="NCBI Taxonomy" id="1619001"/>
    <lineage>
        <taxon>Bacteria</taxon>
        <taxon>Candidatus Uhriibacteriota</taxon>
    </lineage>
</organism>
<dbReference type="Gene3D" id="2.30.30.280">
    <property type="entry name" value="Adenine nucleotide alpha hydrolases-like domains"/>
    <property type="match status" value="1"/>
</dbReference>
<dbReference type="FunFam" id="2.40.30.10:FF:000023">
    <property type="entry name" value="tRNA-specific 2-thiouridylase MnmA"/>
    <property type="match status" value="1"/>
</dbReference>
<dbReference type="GO" id="GO:0002143">
    <property type="term" value="P:tRNA wobble position uridine thiolation"/>
    <property type="evidence" value="ECO:0007669"/>
    <property type="project" value="TreeGrafter"/>
</dbReference>
<keyword evidence="2 10" id="KW-0820">tRNA-binding</keyword>
<reference evidence="13 14" key="1">
    <citation type="journal article" date="2015" name="Nature">
        <title>rRNA introns, odd ribosomes, and small enigmatic genomes across a large radiation of phyla.</title>
        <authorList>
            <person name="Brown C.T."/>
            <person name="Hug L.A."/>
            <person name="Thomas B.C."/>
            <person name="Sharon I."/>
            <person name="Castelle C.J."/>
            <person name="Singh A."/>
            <person name="Wilkins M.J."/>
            <person name="Williams K.H."/>
            <person name="Banfield J.F."/>
        </authorList>
    </citation>
    <scope>NUCLEOTIDE SEQUENCE [LARGE SCALE GENOMIC DNA]</scope>
</reference>
<feature type="domain" description="tRNA-specific 2-thiouridylase MnmA-like central" evidence="12">
    <location>
        <begin position="211"/>
        <end position="271"/>
    </location>
</feature>
<feature type="region of interest" description="Interaction with target base in tRNA" evidence="10">
    <location>
        <begin position="101"/>
        <end position="103"/>
    </location>
</feature>
<dbReference type="InterPro" id="IPR046885">
    <property type="entry name" value="MnmA-like_C"/>
</dbReference>
<dbReference type="InterPro" id="IPR014729">
    <property type="entry name" value="Rossmann-like_a/b/a_fold"/>
</dbReference>
<evidence type="ECO:0000256" key="10">
    <source>
        <dbReference type="HAMAP-Rule" id="MF_00144"/>
    </source>
</evidence>
<dbReference type="Proteomes" id="UP000034705">
    <property type="component" value="Unassembled WGS sequence"/>
</dbReference>
<evidence type="ECO:0000256" key="4">
    <source>
        <dbReference type="ARBA" id="ARBA00022694"/>
    </source>
</evidence>
<feature type="region of interest" description="Interaction with tRNA" evidence="10">
    <location>
        <begin position="306"/>
        <end position="307"/>
    </location>
</feature>
<evidence type="ECO:0000259" key="12">
    <source>
        <dbReference type="Pfam" id="PF20259"/>
    </source>
</evidence>
<dbReference type="EMBL" id="LCMG01000004">
    <property type="protein sequence ID" value="KKU34077.1"/>
    <property type="molecule type" value="Genomic_DNA"/>
</dbReference>
<feature type="domain" description="tRNA-specific 2-thiouridylase MnmA-like C-terminal" evidence="11">
    <location>
        <begin position="281"/>
        <end position="355"/>
    </location>
</feature>
<evidence type="ECO:0000256" key="5">
    <source>
        <dbReference type="ARBA" id="ARBA00022741"/>
    </source>
</evidence>
<gene>
    <name evidence="10" type="primary">mnmA</name>
    <name evidence="13" type="ORF">UX45_C0004G0028</name>
</gene>
<evidence type="ECO:0000256" key="9">
    <source>
        <dbReference type="ARBA" id="ARBA00051542"/>
    </source>
</evidence>
<dbReference type="PANTHER" id="PTHR11933">
    <property type="entry name" value="TRNA 5-METHYLAMINOMETHYL-2-THIOURIDYLATE -METHYLTRANSFERASE"/>
    <property type="match status" value="1"/>
</dbReference>
<dbReference type="FunFam" id="3.40.50.620:FF:000115">
    <property type="entry name" value="tRNA-specific 2-thiouridylase MnmA"/>
    <property type="match status" value="1"/>
</dbReference>
<evidence type="ECO:0000256" key="1">
    <source>
        <dbReference type="ARBA" id="ARBA00022490"/>
    </source>
</evidence>
<keyword evidence="7 10" id="KW-0694">RNA-binding</keyword>
<dbReference type="FunFam" id="2.30.30.280:FF:000001">
    <property type="entry name" value="tRNA-specific 2-thiouridylase MnmA"/>
    <property type="match status" value="1"/>
</dbReference>